<dbReference type="Proteomes" id="UP001445076">
    <property type="component" value="Unassembled WGS sequence"/>
</dbReference>
<proteinExistence type="predicted"/>
<feature type="compositionally biased region" description="Low complexity" evidence="1">
    <location>
        <begin position="314"/>
        <end position="323"/>
    </location>
</feature>
<dbReference type="GO" id="GO:0005737">
    <property type="term" value="C:cytoplasm"/>
    <property type="evidence" value="ECO:0007669"/>
    <property type="project" value="TreeGrafter"/>
</dbReference>
<feature type="compositionally biased region" description="Low complexity" evidence="1">
    <location>
        <begin position="278"/>
        <end position="290"/>
    </location>
</feature>
<dbReference type="EMBL" id="JARKIK010000007">
    <property type="protein sequence ID" value="KAK8750853.1"/>
    <property type="molecule type" value="Genomic_DNA"/>
</dbReference>
<evidence type="ECO:0000313" key="2">
    <source>
        <dbReference type="EMBL" id="KAK8750853.1"/>
    </source>
</evidence>
<feature type="compositionally biased region" description="Low complexity" evidence="1">
    <location>
        <begin position="249"/>
        <end position="258"/>
    </location>
</feature>
<feature type="compositionally biased region" description="Low complexity" evidence="1">
    <location>
        <begin position="334"/>
        <end position="347"/>
    </location>
</feature>
<feature type="compositionally biased region" description="Pro residues" evidence="1">
    <location>
        <begin position="324"/>
        <end position="333"/>
    </location>
</feature>
<keyword evidence="3" id="KW-1185">Reference proteome</keyword>
<gene>
    <name evidence="2" type="ORF">OTU49_015028</name>
</gene>
<accession>A0AAW0Y225</accession>
<dbReference type="AlphaFoldDB" id="A0AAW0Y225"/>
<dbReference type="GO" id="GO:0005634">
    <property type="term" value="C:nucleus"/>
    <property type="evidence" value="ECO:0007669"/>
    <property type="project" value="TreeGrafter"/>
</dbReference>
<feature type="compositionally biased region" description="Pro residues" evidence="1">
    <location>
        <begin position="63"/>
        <end position="74"/>
    </location>
</feature>
<feature type="region of interest" description="Disordered" evidence="1">
    <location>
        <begin position="53"/>
        <end position="95"/>
    </location>
</feature>
<feature type="region of interest" description="Disordered" evidence="1">
    <location>
        <begin position="216"/>
        <end position="373"/>
    </location>
</feature>
<protein>
    <submittedName>
        <fullName evidence="2">Uncharacterized protein</fullName>
    </submittedName>
</protein>
<dbReference type="PANTHER" id="PTHR23330:SF9">
    <property type="entry name" value="PROLINE-RICH PROTEIN 11"/>
    <property type="match status" value="1"/>
</dbReference>
<reference evidence="2 3" key="1">
    <citation type="journal article" date="2024" name="BMC Genomics">
        <title>Genome assembly of redclaw crayfish (Cherax quadricarinatus) provides insights into its immune adaptation and hypoxia tolerance.</title>
        <authorList>
            <person name="Liu Z."/>
            <person name="Zheng J."/>
            <person name="Li H."/>
            <person name="Fang K."/>
            <person name="Wang S."/>
            <person name="He J."/>
            <person name="Zhou D."/>
            <person name="Weng S."/>
            <person name="Chi M."/>
            <person name="Gu Z."/>
            <person name="He J."/>
            <person name="Li F."/>
            <person name="Wang M."/>
        </authorList>
    </citation>
    <scope>NUCLEOTIDE SEQUENCE [LARGE SCALE GENOMIC DNA]</scope>
    <source>
        <strain evidence="2">ZL_2023a</strain>
    </source>
</reference>
<name>A0AAW0Y225_CHEQU</name>
<feature type="compositionally biased region" description="Pro residues" evidence="1">
    <location>
        <begin position="259"/>
        <end position="277"/>
    </location>
</feature>
<evidence type="ECO:0000313" key="3">
    <source>
        <dbReference type="Proteomes" id="UP001445076"/>
    </source>
</evidence>
<evidence type="ECO:0000256" key="1">
    <source>
        <dbReference type="SAM" id="MobiDB-lite"/>
    </source>
</evidence>
<feature type="compositionally biased region" description="Low complexity" evidence="1">
    <location>
        <begin position="217"/>
        <end position="242"/>
    </location>
</feature>
<dbReference type="PANTHER" id="PTHR23330">
    <property type="entry name" value="P300 TRANSCRIPTIONAL COFACTOR JMY-RELATED"/>
    <property type="match status" value="1"/>
</dbReference>
<sequence length="373" mass="41695">MDLARGVLFVSSDGVTTRIWERLFLKVVLGCLVLTSCQQREFDYVYDYVDTPSFQPQPQAARQPPPPPPPPPPSHQLARDRRPPPPPPQVRPQFQSVQDARQLLGDSSTTPISILRDSRRIDTKTGAFVYEYAGADGSSKYEVRLPNGTVTGNYTFINDLGEKETRFYSAGVHDPTLVDETTDPSYIDQGNYDLYRHLERPYVHNDGTFALDEQAFSRSPSQAQRPRAQSPQPRRPSPQQRPSGPPPQQLSHPPQQLQPRPPQQPPPRPPQSLPPPVQQSSQFPEQPEVPLDFGDASSHFSQPPLIRPQTFEDPGPQQQFQSPPQAPLGPVGPVPSRVRPSGRPSGRQQQHRLDLSSSQNVGSFLDSVIQRFQ</sequence>
<comment type="caution">
    <text evidence="2">The sequence shown here is derived from an EMBL/GenBank/DDBJ whole genome shotgun (WGS) entry which is preliminary data.</text>
</comment>
<organism evidence="2 3">
    <name type="scientific">Cherax quadricarinatus</name>
    <name type="common">Australian red claw crayfish</name>
    <dbReference type="NCBI Taxonomy" id="27406"/>
    <lineage>
        <taxon>Eukaryota</taxon>
        <taxon>Metazoa</taxon>
        <taxon>Ecdysozoa</taxon>
        <taxon>Arthropoda</taxon>
        <taxon>Crustacea</taxon>
        <taxon>Multicrustacea</taxon>
        <taxon>Malacostraca</taxon>
        <taxon>Eumalacostraca</taxon>
        <taxon>Eucarida</taxon>
        <taxon>Decapoda</taxon>
        <taxon>Pleocyemata</taxon>
        <taxon>Astacidea</taxon>
        <taxon>Parastacoidea</taxon>
        <taxon>Parastacidae</taxon>
        <taxon>Cherax</taxon>
    </lineage>
</organism>